<feature type="non-terminal residue" evidence="2">
    <location>
        <position position="1"/>
    </location>
</feature>
<organism evidence="2 3">
    <name type="scientific">Paramuricea clavata</name>
    <name type="common">Red gorgonian</name>
    <name type="synonym">Violescent sea-whip</name>
    <dbReference type="NCBI Taxonomy" id="317549"/>
    <lineage>
        <taxon>Eukaryota</taxon>
        <taxon>Metazoa</taxon>
        <taxon>Cnidaria</taxon>
        <taxon>Anthozoa</taxon>
        <taxon>Octocorallia</taxon>
        <taxon>Malacalcyonacea</taxon>
        <taxon>Plexauridae</taxon>
        <taxon>Paramuricea</taxon>
    </lineage>
</organism>
<evidence type="ECO:0000313" key="3">
    <source>
        <dbReference type="Proteomes" id="UP001152795"/>
    </source>
</evidence>
<gene>
    <name evidence="1" type="ORF">PACLA_8A027423</name>
    <name evidence="2" type="ORF">PACLA_8A054802</name>
</gene>
<dbReference type="Proteomes" id="UP001152795">
    <property type="component" value="Unassembled WGS sequence"/>
</dbReference>
<dbReference type="AlphaFoldDB" id="A0A7D9K6H8"/>
<reference evidence="2" key="1">
    <citation type="submission" date="2020-04" db="EMBL/GenBank/DDBJ databases">
        <authorList>
            <person name="Alioto T."/>
            <person name="Alioto T."/>
            <person name="Gomez Garrido J."/>
        </authorList>
    </citation>
    <scope>NUCLEOTIDE SEQUENCE</scope>
    <source>
        <strain evidence="2">A484AB</strain>
    </source>
</reference>
<dbReference type="EMBL" id="CACRXK020028501">
    <property type="protein sequence ID" value="CAB4041555.1"/>
    <property type="molecule type" value="Genomic_DNA"/>
</dbReference>
<accession>A0A7D9K6H8</accession>
<dbReference type="EMBL" id="CACRXK020027019">
    <property type="protein sequence ID" value="CAB4040603.1"/>
    <property type="molecule type" value="Genomic_DNA"/>
</dbReference>
<evidence type="ECO:0000313" key="2">
    <source>
        <dbReference type="EMBL" id="CAB4041555.1"/>
    </source>
</evidence>
<protein>
    <submittedName>
        <fullName evidence="2">Uncharacterized protein</fullName>
    </submittedName>
</protein>
<keyword evidence="3" id="KW-1185">Reference proteome</keyword>
<proteinExistence type="predicted"/>
<sequence length="73" mass="7861">NQPATFLSANLIVAAVKATSQSLQLERQAEGRSLKFPDSQDQFLSNNDQFLSASLKNEDTATTLKSSTTSINA</sequence>
<name>A0A7D9K6H8_PARCT</name>
<comment type="caution">
    <text evidence="2">The sequence shown here is derived from an EMBL/GenBank/DDBJ whole genome shotgun (WGS) entry which is preliminary data.</text>
</comment>
<evidence type="ECO:0000313" key="1">
    <source>
        <dbReference type="EMBL" id="CAB4040603.1"/>
    </source>
</evidence>